<gene>
    <name evidence="1" type="ORF">GYA55_13015</name>
</gene>
<comment type="caution">
    <text evidence="1">The sequence shown here is derived from an EMBL/GenBank/DDBJ whole genome shotgun (WGS) entry which is preliminary data.</text>
</comment>
<evidence type="ECO:0000313" key="2">
    <source>
        <dbReference type="Proteomes" id="UP000524246"/>
    </source>
</evidence>
<dbReference type="SUPFAM" id="SSF53795">
    <property type="entry name" value="PEP carboxykinase-like"/>
    <property type="match status" value="1"/>
</dbReference>
<dbReference type="AlphaFoldDB" id="A0A7X9ILB8"/>
<protein>
    <recommendedName>
        <fullName evidence="3">HPr kinase/phosphorylase C-terminal domain-containing protein</fullName>
    </recommendedName>
</protein>
<proteinExistence type="predicted"/>
<accession>A0A7X9ILB8</accession>
<dbReference type="Proteomes" id="UP000524246">
    <property type="component" value="Unassembled WGS sequence"/>
</dbReference>
<sequence>MSYLYNAYGYTIHSEKELLLHRATSNHIDFTIEFKQENQTTDDIEHIEVKKLSSHMEFSFPKYGSANIYRTHIEAFESPSLSIFERTEFIAQNIILMLHVLKGSIVIHAASVIIGDKAYCIAGAHASGKSTLTAALLLNGYGVLADEFSILTVSKKDNRIIAQPGKGWISINKDVVSVFKGNHEFIGESSGKFCVRTPSCQAVECKAIVFLNILGVESPTHGDDLDLFSSLFQHLKIPGHQGALAPGLFLENLCYITKNLKMLNFRRQKSLNYLNDDVSNFLTDIAALNKDSLLGYME</sequence>
<evidence type="ECO:0000313" key="1">
    <source>
        <dbReference type="EMBL" id="NMC64077.1"/>
    </source>
</evidence>
<reference evidence="1 2" key="1">
    <citation type="journal article" date="2020" name="Biotechnol. Biofuels">
        <title>New insights from the biogas microbiome by comprehensive genome-resolved metagenomics of nearly 1600 species originating from multiple anaerobic digesters.</title>
        <authorList>
            <person name="Campanaro S."/>
            <person name="Treu L."/>
            <person name="Rodriguez-R L.M."/>
            <person name="Kovalovszki A."/>
            <person name="Ziels R.M."/>
            <person name="Maus I."/>
            <person name="Zhu X."/>
            <person name="Kougias P.G."/>
            <person name="Basile A."/>
            <person name="Luo G."/>
            <person name="Schluter A."/>
            <person name="Konstantinidis K.T."/>
            <person name="Angelidaki I."/>
        </authorList>
    </citation>
    <scope>NUCLEOTIDE SEQUENCE [LARGE SCALE GENOMIC DNA]</scope>
    <source>
        <strain evidence="1">AS27yjCOA_65</strain>
    </source>
</reference>
<organism evidence="1 2">
    <name type="scientific">SAR324 cluster bacterium</name>
    <dbReference type="NCBI Taxonomy" id="2024889"/>
    <lineage>
        <taxon>Bacteria</taxon>
        <taxon>Deltaproteobacteria</taxon>
        <taxon>SAR324 cluster</taxon>
    </lineage>
</organism>
<evidence type="ECO:0008006" key="3">
    <source>
        <dbReference type="Google" id="ProtNLM"/>
    </source>
</evidence>
<dbReference type="EMBL" id="JAAZON010000596">
    <property type="protein sequence ID" value="NMC64077.1"/>
    <property type="molecule type" value="Genomic_DNA"/>
</dbReference>
<dbReference type="Gene3D" id="3.40.50.300">
    <property type="entry name" value="P-loop containing nucleotide triphosphate hydrolases"/>
    <property type="match status" value="1"/>
</dbReference>
<name>A0A7X9ILB8_9DELT</name>
<dbReference type="InterPro" id="IPR027417">
    <property type="entry name" value="P-loop_NTPase"/>
</dbReference>